<keyword evidence="7" id="KW-1185">Reference proteome</keyword>
<protein>
    <submittedName>
        <fullName evidence="6">Uncharacterized protein</fullName>
    </submittedName>
</protein>
<proteinExistence type="predicted"/>
<accession>A0A9P5Z129</accession>
<keyword evidence="1" id="KW-0962">Peroxisome biogenesis</keyword>
<dbReference type="GO" id="GO:0016559">
    <property type="term" value="P:peroxisome fission"/>
    <property type="evidence" value="ECO:0007669"/>
    <property type="project" value="InterPro"/>
</dbReference>
<evidence type="ECO:0000256" key="3">
    <source>
        <dbReference type="ARBA" id="ARBA00023140"/>
    </source>
</evidence>
<dbReference type="Proteomes" id="UP000807469">
    <property type="component" value="Unassembled WGS sequence"/>
</dbReference>
<dbReference type="EMBL" id="MU155237">
    <property type="protein sequence ID" value="KAF9478335.1"/>
    <property type="molecule type" value="Genomic_DNA"/>
</dbReference>
<gene>
    <name evidence="6" type="ORF">BDN70DRAFT_808981</name>
</gene>
<dbReference type="OrthoDB" id="10005898at2759"/>
<evidence type="ECO:0000313" key="7">
    <source>
        <dbReference type="Proteomes" id="UP000807469"/>
    </source>
</evidence>
<comment type="caution">
    <text evidence="6">The sequence shown here is derived from an EMBL/GenBank/DDBJ whole genome shotgun (WGS) entry which is preliminary data.</text>
</comment>
<dbReference type="AlphaFoldDB" id="A0A9P5Z129"/>
<evidence type="ECO:0000256" key="2">
    <source>
        <dbReference type="ARBA" id="ARBA00023136"/>
    </source>
</evidence>
<dbReference type="PANTHER" id="PTHR12652:SF25">
    <property type="entry name" value="MICROBODY (PEROXISOME) PROLIFERATION PROTEIN PEROXIN 11C (EUROFUNG)"/>
    <property type="match status" value="1"/>
</dbReference>
<sequence>MSRVSKPLTVARLNDTILGCFANVKPSETLDHLVRYLGTWSGSELLIQVIQYALKLVVPFFELRARLQHRAGLRATPKSQSADGFNKLSSLLGDSRTLWRIWGLLPIFQWLISLERSPPATRKLLTIERLQGWSMLAYYPLEHLYYLGLHGIIPSTIPSPFNIFSPKKTRLTLDFNNIAIWSTRFWAAYVFLHFAHLIEDRKLLIQRHNSIRKAKGTGLSREEKKEMQQRWDAFWSEVVINLGYLPLTIHWSLEKGFFKNETWVAAFGLVAAVASFRTGWKATALPTPPEKKEEASETVPETVTAYDVSS</sequence>
<organism evidence="6 7">
    <name type="scientific">Pholiota conissans</name>
    <dbReference type="NCBI Taxonomy" id="109636"/>
    <lineage>
        <taxon>Eukaryota</taxon>
        <taxon>Fungi</taxon>
        <taxon>Dikarya</taxon>
        <taxon>Basidiomycota</taxon>
        <taxon>Agaricomycotina</taxon>
        <taxon>Agaricomycetes</taxon>
        <taxon>Agaricomycetidae</taxon>
        <taxon>Agaricales</taxon>
        <taxon>Agaricineae</taxon>
        <taxon>Strophariaceae</taxon>
        <taxon>Pholiota</taxon>
    </lineage>
</organism>
<name>A0A9P5Z129_9AGAR</name>
<feature type="region of interest" description="Disordered" evidence="5">
    <location>
        <begin position="285"/>
        <end position="310"/>
    </location>
</feature>
<keyword evidence="2" id="KW-0472">Membrane</keyword>
<dbReference type="InterPro" id="IPR008733">
    <property type="entry name" value="PEX11"/>
</dbReference>
<comment type="subcellular location">
    <subcellularLocation>
        <location evidence="4">Peroxisome membrane</location>
    </subcellularLocation>
</comment>
<evidence type="ECO:0000313" key="6">
    <source>
        <dbReference type="EMBL" id="KAF9478335.1"/>
    </source>
</evidence>
<dbReference type="Pfam" id="PF05648">
    <property type="entry name" value="PEX11"/>
    <property type="match status" value="1"/>
</dbReference>
<reference evidence="6" key="1">
    <citation type="submission" date="2020-11" db="EMBL/GenBank/DDBJ databases">
        <authorList>
            <consortium name="DOE Joint Genome Institute"/>
            <person name="Ahrendt S."/>
            <person name="Riley R."/>
            <person name="Andreopoulos W."/>
            <person name="Labutti K."/>
            <person name="Pangilinan J."/>
            <person name="Ruiz-Duenas F.J."/>
            <person name="Barrasa J.M."/>
            <person name="Sanchez-Garcia M."/>
            <person name="Camarero S."/>
            <person name="Miyauchi S."/>
            <person name="Serrano A."/>
            <person name="Linde D."/>
            <person name="Babiker R."/>
            <person name="Drula E."/>
            <person name="Ayuso-Fernandez I."/>
            <person name="Pacheco R."/>
            <person name="Padilla G."/>
            <person name="Ferreira P."/>
            <person name="Barriuso J."/>
            <person name="Kellner H."/>
            <person name="Castanera R."/>
            <person name="Alfaro M."/>
            <person name="Ramirez L."/>
            <person name="Pisabarro A.G."/>
            <person name="Kuo A."/>
            <person name="Tritt A."/>
            <person name="Lipzen A."/>
            <person name="He G."/>
            <person name="Yan M."/>
            <person name="Ng V."/>
            <person name="Cullen D."/>
            <person name="Martin F."/>
            <person name="Rosso M.-N."/>
            <person name="Henrissat B."/>
            <person name="Hibbett D."/>
            <person name="Martinez A.T."/>
            <person name="Grigoriev I.V."/>
        </authorList>
    </citation>
    <scope>NUCLEOTIDE SEQUENCE</scope>
    <source>
        <strain evidence="6">CIRM-BRFM 674</strain>
    </source>
</reference>
<dbReference type="GO" id="GO:0005778">
    <property type="term" value="C:peroxisomal membrane"/>
    <property type="evidence" value="ECO:0007669"/>
    <property type="project" value="UniProtKB-SubCell"/>
</dbReference>
<evidence type="ECO:0000256" key="4">
    <source>
        <dbReference type="ARBA" id="ARBA00046271"/>
    </source>
</evidence>
<evidence type="ECO:0000256" key="1">
    <source>
        <dbReference type="ARBA" id="ARBA00022593"/>
    </source>
</evidence>
<keyword evidence="3" id="KW-0576">Peroxisome</keyword>
<dbReference type="PANTHER" id="PTHR12652">
    <property type="entry name" value="PEROXISOMAL BIOGENESIS FACTOR 11"/>
    <property type="match status" value="1"/>
</dbReference>
<evidence type="ECO:0000256" key="5">
    <source>
        <dbReference type="SAM" id="MobiDB-lite"/>
    </source>
</evidence>